<dbReference type="RefSeq" id="WP_281261504.1">
    <property type="nucleotide sequence ID" value="NZ_OMOQ01000003.1"/>
</dbReference>
<proteinExistence type="predicted"/>
<name>A0A2R8BM00_9RHOB</name>
<organism evidence="1 2">
    <name type="scientific">Albidovulum aquaemixtae</name>
    <dbReference type="NCBI Taxonomy" id="1542388"/>
    <lineage>
        <taxon>Bacteria</taxon>
        <taxon>Pseudomonadati</taxon>
        <taxon>Pseudomonadota</taxon>
        <taxon>Alphaproteobacteria</taxon>
        <taxon>Rhodobacterales</taxon>
        <taxon>Paracoccaceae</taxon>
        <taxon>Albidovulum</taxon>
    </lineage>
</organism>
<gene>
    <name evidence="1" type="ORF">DEA8626_03478</name>
</gene>
<accession>A0A2R8BM00</accession>
<evidence type="ECO:0000313" key="2">
    <source>
        <dbReference type="Proteomes" id="UP000244924"/>
    </source>
</evidence>
<keyword evidence="2" id="KW-1185">Reference proteome</keyword>
<evidence type="ECO:0000313" key="1">
    <source>
        <dbReference type="EMBL" id="SPH24426.1"/>
    </source>
</evidence>
<dbReference type="Proteomes" id="UP000244924">
    <property type="component" value="Unassembled WGS sequence"/>
</dbReference>
<dbReference type="EMBL" id="OMOQ01000003">
    <property type="protein sequence ID" value="SPH24426.1"/>
    <property type="molecule type" value="Genomic_DNA"/>
</dbReference>
<dbReference type="AlphaFoldDB" id="A0A2R8BM00"/>
<protein>
    <submittedName>
        <fullName evidence="1">Uncharacterized protein</fullName>
    </submittedName>
</protein>
<reference evidence="1 2" key="1">
    <citation type="submission" date="2018-03" db="EMBL/GenBank/DDBJ databases">
        <authorList>
            <person name="Keele B.F."/>
        </authorList>
    </citation>
    <scope>NUCLEOTIDE SEQUENCE [LARGE SCALE GENOMIC DNA]</scope>
    <source>
        <strain evidence="1 2">CECT 8626</strain>
    </source>
</reference>
<sequence>MNEVQPQAFLSSQYHQTAEVVAPVHATPHPKMVRAQLSCYPK</sequence>